<evidence type="ECO:0000313" key="3">
    <source>
        <dbReference type="EMBL" id="KAG2497755.1"/>
    </source>
</evidence>
<dbReference type="InterPro" id="IPR046347">
    <property type="entry name" value="bZIP_sf"/>
</dbReference>
<feature type="compositionally biased region" description="Polar residues" evidence="1">
    <location>
        <begin position="118"/>
        <end position="132"/>
    </location>
</feature>
<dbReference type="InterPro" id="IPR004827">
    <property type="entry name" value="bZIP"/>
</dbReference>
<dbReference type="AlphaFoldDB" id="A0A836C2E4"/>
<dbReference type="Proteomes" id="UP000612055">
    <property type="component" value="Unassembled WGS sequence"/>
</dbReference>
<feature type="compositionally biased region" description="Low complexity" evidence="1">
    <location>
        <begin position="253"/>
        <end position="280"/>
    </location>
</feature>
<protein>
    <recommendedName>
        <fullName evidence="2">BZIP domain-containing protein</fullName>
    </recommendedName>
</protein>
<feature type="compositionally biased region" description="Low complexity" evidence="1">
    <location>
        <begin position="330"/>
        <end position="345"/>
    </location>
</feature>
<feature type="compositionally biased region" description="Low complexity" evidence="1">
    <location>
        <begin position="133"/>
        <end position="146"/>
    </location>
</feature>
<feature type="region of interest" description="Disordered" evidence="1">
    <location>
        <begin position="220"/>
        <end position="280"/>
    </location>
</feature>
<comment type="caution">
    <text evidence="3">The sequence shown here is derived from an EMBL/GenBank/DDBJ whole genome shotgun (WGS) entry which is preliminary data.</text>
</comment>
<keyword evidence="4" id="KW-1185">Reference proteome</keyword>
<evidence type="ECO:0000313" key="4">
    <source>
        <dbReference type="Proteomes" id="UP000612055"/>
    </source>
</evidence>
<organism evidence="3 4">
    <name type="scientific">Edaphochlamys debaryana</name>
    <dbReference type="NCBI Taxonomy" id="47281"/>
    <lineage>
        <taxon>Eukaryota</taxon>
        <taxon>Viridiplantae</taxon>
        <taxon>Chlorophyta</taxon>
        <taxon>core chlorophytes</taxon>
        <taxon>Chlorophyceae</taxon>
        <taxon>CS clade</taxon>
        <taxon>Chlamydomonadales</taxon>
        <taxon>Chlamydomonadales incertae sedis</taxon>
        <taxon>Edaphochlamys</taxon>
    </lineage>
</organism>
<feature type="compositionally biased region" description="Basic and acidic residues" evidence="1">
    <location>
        <begin position="437"/>
        <end position="462"/>
    </location>
</feature>
<dbReference type="GO" id="GO:0003700">
    <property type="term" value="F:DNA-binding transcription factor activity"/>
    <property type="evidence" value="ECO:0007669"/>
    <property type="project" value="InterPro"/>
</dbReference>
<name>A0A836C2E4_9CHLO</name>
<feature type="compositionally biased region" description="Low complexity" evidence="1">
    <location>
        <begin position="408"/>
        <end position="433"/>
    </location>
</feature>
<dbReference type="SMART" id="SM00338">
    <property type="entry name" value="BRLZ"/>
    <property type="match status" value="1"/>
</dbReference>
<feature type="region of interest" description="Disordered" evidence="1">
    <location>
        <begin position="309"/>
        <end position="535"/>
    </location>
</feature>
<feature type="compositionally biased region" description="Basic and acidic residues" evidence="1">
    <location>
        <begin position="507"/>
        <end position="520"/>
    </location>
</feature>
<sequence>MAALAPQDAFANPLGRAHAQGYFPQGAGRPFGPSAILLGEPPPVQLVSVRSGQGLEGPLSGDLRNASLLPQGDEHTLALLQSLMYQPGNPQAQAQARAQLARASLIAASQGQGLHGSASVQSAPLTGSHISTSAAGGPSSAPALGSHRQGPSPHPPAGGLSLSGLAGMVFGGAPPHLLGLSGGPMVAGRPTSAPSPFTVALGDPAPILVGGPSLMAAPLGLAGPGARPPLPPQASSPTPMSIDGPPAQAYQGQHPQLQTQPLRQQQSRSQSQSLSQQHQQQTLQATISNAATVAAAAASIMAAMPATAGNDAGGSDDAPMQSGNGFGRLSAAGSGATTAGQTNTSVKRAKGSAPSQQPAPPDPDESQGAAQGPSVGTRLRRRLTGAAKPEPAKPKAEALDADKPGPDAAISDAAAAAAAGKKTSSASNNTATTGRADSTEHEEVARGRGRAGERKAAAHDSEASDESDGAEEEPEDEEESTDGEGSRKPQSRKRKAPQRKPRAKAGPVDEKKAACRERNRTAQRRFRERQKSLIGSLQERVDKQAAIIADLRRKLADAEAQLQQHKQQQASPKA</sequence>
<evidence type="ECO:0000256" key="1">
    <source>
        <dbReference type="SAM" id="MobiDB-lite"/>
    </source>
</evidence>
<feature type="region of interest" description="Disordered" evidence="1">
    <location>
        <begin position="115"/>
        <end position="160"/>
    </location>
</feature>
<accession>A0A836C2E4</accession>
<dbReference type="PROSITE" id="PS00036">
    <property type="entry name" value="BZIP_BASIC"/>
    <property type="match status" value="1"/>
</dbReference>
<dbReference type="OrthoDB" id="552895at2759"/>
<feature type="compositionally biased region" description="Basic residues" evidence="1">
    <location>
        <begin position="489"/>
        <end position="503"/>
    </location>
</feature>
<feature type="compositionally biased region" description="Basic and acidic residues" evidence="1">
    <location>
        <begin position="390"/>
        <end position="405"/>
    </location>
</feature>
<reference evidence="3" key="1">
    <citation type="journal article" date="2020" name="bioRxiv">
        <title>Comparative genomics of Chlamydomonas.</title>
        <authorList>
            <person name="Craig R.J."/>
            <person name="Hasan A.R."/>
            <person name="Ness R.W."/>
            <person name="Keightley P.D."/>
        </authorList>
    </citation>
    <scope>NUCLEOTIDE SEQUENCE</scope>
    <source>
        <strain evidence="3">CCAP 11/70</strain>
    </source>
</reference>
<dbReference type="CDD" id="cd14688">
    <property type="entry name" value="bZIP_YAP"/>
    <property type="match status" value="1"/>
</dbReference>
<evidence type="ECO:0000259" key="2">
    <source>
        <dbReference type="PROSITE" id="PS00036"/>
    </source>
</evidence>
<dbReference type="EMBL" id="JAEHOE010000012">
    <property type="protein sequence ID" value="KAG2497755.1"/>
    <property type="molecule type" value="Genomic_DNA"/>
</dbReference>
<dbReference type="SUPFAM" id="SSF57959">
    <property type="entry name" value="Leucine zipper domain"/>
    <property type="match status" value="1"/>
</dbReference>
<proteinExistence type="predicted"/>
<feature type="domain" description="BZIP" evidence="2">
    <location>
        <begin position="516"/>
        <end position="529"/>
    </location>
</feature>
<gene>
    <name evidence="3" type="ORF">HYH03_004027</name>
</gene>
<feature type="compositionally biased region" description="Acidic residues" evidence="1">
    <location>
        <begin position="463"/>
        <end position="482"/>
    </location>
</feature>